<dbReference type="GO" id="GO:0005576">
    <property type="term" value="C:extracellular region"/>
    <property type="evidence" value="ECO:0007669"/>
    <property type="project" value="UniProtKB-SubCell"/>
</dbReference>
<dbReference type="STRING" id="13249.T1HB73"/>
<dbReference type="GO" id="GO:0008200">
    <property type="term" value="F:ion channel inhibitor activity"/>
    <property type="evidence" value="ECO:0007669"/>
    <property type="project" value="InterPro"/>
</dbReference>
<protein>
    <submittedName>
        <fullName evidence="7">WD repeat-containing protein 55 homolog</fullName>
    </submittedName>
</protein>
<evidence type="ECO:0000256" key="3">
    <source>
        <dbReference type="ARBA" id="ARBA00022574"/>
    </source>
</evidence>
<dbReference type="PANTHER" id="PTHR44019">
    <property type="entry name" value="WD REPEAT-CONTAINING PROTEIN 55"/>
    <property type="match status" value="1"/>
</dbReference>
<accession>T1HB73</accession>
<reference evidence="7" key="1">
    <citation type="submission" date="2015-05" db="UniProtKB">
        <authorList>
            <consortium name="EnsemblMetazoa"/>
        </authorList>
    </citation>
    <scope>IDENTIFICATION</scope>
</reference>
<dbReference type="Gene3D" id="4.10.40.10">
    <property type="match status" value="1"/>
</dbReference>
<sequence>MDDPVLEQHFVGHKGTITSLSFNPSDKQLLSSSEDHTFMNWNLTSSSGSLRYQAKALPVTHICYSPNGNGGHTNWVRFGTYSSDGHLIASCSDDKTTKIWDPVTSKLVYTFNEVRGAPRYVKFHPSSSCIGVAMATGAVKLYDLKMMKLLQYYPCHDGSVNSLSFHPEGVYLITAGSDSTSKILDLIEGRAILSLEGHKKAVTSVTFSNSGKYFATASADKNEVYCAKDYQELQNKMELPSVPSCNVMTSTSTSGSDLKESSMKIRNEHVGDEIQDVNSHSHMNSISELVSQVAFLTDKTSVLFIVTLSVALVLITASPPLAMHLDYEPIVEQEEIGVESPSDRIMYGGQYQVKRACVARGGNCDHRASDCCYSTACRCNLWGANCRCQRKGLFTKLG</sequence>
<evidence type="ECO:0000256" key="1">
    <source>
        <dbReference type="ARBA" id="ARBA00004613"/>
    </source>
</evidence>
<dbReference type="Proteomes" id="UP000015103">
    <property type="component" value="Unassembled WGS sequence"/>
</dbReference>
<dbReference type="Pfam" id="PF12894">
    <property type="entry name" value="ANAPC4_WD40"/>
    <property type="match status" value="1"/>
</dbReference>
<dbReference type="Pfam" id="PF00400">
    <property type="entry name" value="WD40"/>
    <property type="match status" value="2"/>
</dbReference>
<keyword evidence="4" id="KW-0677">Repeat</keyword>
<dbReference type="GO" id="GO:0036064">
    <property type="term" value="C:ciliary basal body"/>
    <property type="evidence" value="ECO:0007669"/>
    <property type="project" value="TreeGrafter"/>
</dbReference>
<evidence type="ECO:0000256" key="4">
    <source>
        <dbReference type="ARBA" id="ARBA00022737"/>
    </source>
</evidence>
<dbReference type="Gene3D" id="2.130.10.10">
    <property type="entry name" value="YVTN repeat-like/Quinoprotein amine dehydrogenase"/>
    <property type="match status" value="2"/>
</dbReference>
<evidence type="ECO:0000256" key="2">
    <source>
        <dbReference type="ARBA" id="ARBA00022525"/>
    </source>
</evidence>
<evidence type="ECO:0000313" key="7">
    <source>
        <dbReference type="EnsemblMetazoa" id="RPRC001280-PA"/>
    </source>
</evidence>
<dbReference type="PROSITE" id="PS50294">
    <property type="entry name" value="WD_REPEATS_REGION"/>
    <property type="match status" value="3"/>
</dbReference>
<dbReference type="eggNOG" id="ENOG502QSVJ">
    <property type="taxonomic scope" value="Eukaryota"/>
</dbReference>
<comment type="subcellular location">
    <subcellularLocation>
        <location evidence="1">Secreted</location>
    </subcellularLocation>
</comment>
<dbReference type="AlphaFoldDB" id="T1HB73"/>
<dbReference type="Pfam" id="PF02819">
    <property type="entry name" value="Toxin_9"/>
    <property type="match status" value="1"/>
</dbReference>
<dbReference type="GO" id="GO:0005814">
    <property type="term" value="C:centriole"/>
    <property type="evidence" value="ECO:0007669"/>
    <property type="project" value="TreeGrafter"/>
</dbReference>
<dbReference type="PANTHER" id="PTHR44019:SF8">
    <property type="entry name" value="POC1 CENTRIOLAR PROTEIN HOMOLOG"/>
    <property type="match status" value="1"/>
</dbReference>
<keyword evidence="3" id="KW-0853">WD repeat</keyword>
<dbReference type="InterPro" id="IPR001680">
    <property type="entry name" value="WD40_rpt"/>
</dbReference>
<feature type="domain" description="Anaphase-promoting complex subunit 4-like WD40" evidence="6">
    <location>
        <begin position="122"/>
        <end position="208"/>
    </location>
</feature>
<dbReference type="InterPro" id="IPR024977">
    <property type="entry name" value="Apc4-like_WD40_dom"/>
</dbReference>
<evidence type="ECO:0000259" key="6">
    <source>
        <dbReference type="Pfam" id="PF12894"/>
    </source>
</evidence>
<keyword evidence="8" id="KW-1185">Reference proteome</keyword>
<proteinExistence type="predicted"/>
<dbReference type="InterPro" id="IPR036322">
    <property type="entry name" value="WD40_repeat_dom_sf"/>
</dbReference>
<dbReference type="InterPro" id="IPR004169">
    <property type="entry name" value="Spidertoxin"/>
</dbReference>
<dbReference type="SUPFAM" id="SSF50978">
    <property type="entry name" value="WD40 repeat-like"/>
    <property type="match status" value="1"/>
</dbReference>
<dbReference type="CDD" id="cd12960">
    <property type="entry name" value="Spider_toxin"/>
    <property type="match status" value="1"/>
</dbReference>
<dbReference type="SUPFAM" id="SSF57059">
    <property type="entry name" value="omega toxin-like"/>
    <property type="match status" value="1"/>
</dbReference>
<organism evidence="7 8">
    <name type="scientific">Rhodnius prolixus</name>
    <name type="common">Triatomid bug</name>
    <dbReference type="NCBI Taxonomy" id="13249"/>
    <lineage>
        <taxon>Eukaryota</taxon>
        <taxon>Metazoa</taxon>
        <taxon>Ecdysozoa</taxon>
        <taxon>Arthropoda</taxon>
        <taxon>Hexapoda</taxon>
        <taxon>Insecta</taxon>
        <taxon>Pterygota</taxon>
        <taxon>Neoptera</taxon>
        <taxon>Paraneoptera</taxon>
        <taxon>Hemiptera</taxon>
        <taxon>Heteroptera</taxon>
        <taxon>Panheteroptera</taxon>
        <taxon>Cimicomorpha</taxon>
        <taxon>Reduviidae</taxon>
        <taxon>Triatominae</taxon>
        <taxon>Rhodnius</taxon>
    </lineage>
</organism>
<name>T1HB73_RHOPR</name>
<dbReference type="SMART" id="SM00320">
    <property type="entry name" value="WD40"/>
    <property type="match status" value="5"/>
</dbReference>
<dbReference type="VEuPathDB" id="VectorBase:RPRC001280"/>
<keyword evidence="2" id="KW-0964">Secreted</keyword>
<dbReference type="EMBL" id="ACPB03013950">
    <property type="status" value="NOT_ANNOTATED_CDS"/>
    <property type="molecule type" value="Genomic_DNA"/>
</dbReference>
<dbReference type="HOGENOM" id="CLU_693214_0_0_1"/>
<dbReference type="InParanoid" id="T1HB73"/>
<dbReference type="CDD" id="cd00200">
    <property type="entry name" value="WD40"/>
    <property type="match status" value="1"/>
</dbReference>
<keyword evidence="5" id="KW-1015">Disulfide bond</keyword>
<evidence type="ECO:0000313" key="8">
    <source>
        <dbReference type="Proteomes" id="UP000015103"/>
    </source>
</evidence>
<dbReference type="EnsemblMetazoa" id="RPRC001280-RA">
    <property type="protein sequence ID" value="RPRC001280-PA"/>
    <property type="gene ID" value="RPRC001280"/>
</dbReference>
<evidence type="ECO:0000256" key="5">
    <source>
        <dbReference type="ARBA" id="ARBA00023157"/>
    </source>
</evidence>
<dbReference type="GO" id="GO:0060271">
    <property type="term" value="P:cilium assembly"/>
    <property type="evidence" value="ECO:0007669"/>
    <property type="project" value="TreeGrafter"/>
</dbReference>
<dbReference type="InterPro" id="IPR050505">
    <property type="entry name" value="WDR55/POC1"/>
</dbReference>
<dbReference type="PROSITE" id="PS50082">
    <property type="entry name" value="WD_REPEATS_2"/>
    <property type="match status" value="4"/>
</dbReference>
<dbReference type="InterPro" id="IPR015943">
    <property type="entry name" value="WD40/YVTN_repeat-like_dom_sf"/>
</dbReference>